<reference evidence="5 6" key="1">
    <citation type="journal article" date="2015" name="Genome Announc.">
        <title>Complete Genome Sequence of Spiroplasma kunkelii Strain CR2-3x, Causal Agent of Corn Stunt Disease in Zea mays L.</title>
        <authorList>
            <person name="Davis R.E."/>
            <person name="Shao J."/>
            <person name="Dally E.L."/>
            <person name="Zhao Y."/>
            <person name="Gasparich G.E."/>
            <person name="Gaynor B.J."/>
            <person name="Athey J.C."/>
            <person name="Harrison N.A."/>
            <person name="Donofrio N."/>
        </authorList>
    </citation>
    <scope>NUCLEOTIDE SEQUENCE [LARGE SCALE GENOMIC DNA]</scope>
    <source>
        <strain evidence="5 6">CR2-3x</strain>
    </source>
</reference>
<feature type="domain" description="Ribosome maturation factor RimP N-terminal" evidence="4">
    <location>
        <begin position="15"/>
        <end position="87"/>
    </location>
</feature>
<evidence type="ECO:0000256" key="1">
    <source>
        <dbReference type="ARBA" id="ARBA00022490"/>
    </source>
</evidence>
<comment type="subcellular location">
    <subcellularLocation>
        <location evidence="3">Cytoplasm</location>
    </subcellularLocation>
</comment>
<dbReference type="Gene3D" id="2.30.30.180">
    <property type="entry name" value="Ribosome maturation factor RimP, C-terminal domain"/>
    <property type="match status" value="1"/>
</dbReference>
<evidence type="ECO:0000313" key="5">
    <source>
        <dbReference type="EMBL" id="ALA97284.1"/>
    </source>
</evidence>
<dbReference type="Pfam" id="PF02576">
    <property type="entry name" value="RimP_N"/>
    <property type="match status" value="1"/>
</dbReference>
<proteinExistence type="inferred from homology"/>
<keyword evidence="1 3" id="KW-0963">Cytoplasm</keyword>
<dbReference type="GO" id="GO:0006412">
    <property type="term" value="P:translation"/>
    <property type="evidence" value="ECO:0007669"/>
    <property type="project" value="TreeGrafter"/>
</dbReference>
<dbReference type="AlphaFoldDB" id="A0A0K2JFD5"/>
<dbReference type="InterPro" id="IPR028989">
    <property type="entry name" value="RimP_N"/>
</dbReference>
<dbReference type="InterPro" id="IPR003728">
    <property type="entry name" value="Ribosome_maturation_RimP"/>
</dbReference>
<dbReference type="EMBL" id="CP010899">
    <property type="protein sequence ID" value="ALA97284.1"/>
    <property type="molecule type" value="Genomic_DNA"/>
</dbReference>
<dbReference type="STRING" id="273035.SKUN_00368"/>
<dbReference type="InterPro" id="IPR028998">
    <property type="entry name" value="RimP_C"/>
</dbReference>
<dbReference type="OrthoDB" id="9805006at2"/>
<sequence length="160" mass="18714">MENFIQQETKLKVALENYLAKQNLTLFAINYLQEFDTNVVQVLIEDKTTVLDLDHLTVISEEINELVDSLDLFSEEYLLEVSTPGAERPLRNWNELQQHVKEYVCLEFNEKVNNLVEVTGELSMVDKQQNLTITYFVKGARKTLQTNYQNIKFARYAVKF</sequence>
<organism evidence="5 6">
    <name type="scientific">Spiroplasma kunkelii CR2-3x</name>
    <dbReference type="NCBI Taxonomy" id="273035"/>
    <lineage>
        <taxon>Bacteria</taxon>
        <taxon>Bacillati</taxon>
        <taxon>Mycoplasmatota</taxon>
        <taxon>Mollicutes</taxon>
        <taxon>Entomoplasmatales</taxon>
        <taxon>Spiroplasmataceae</taxon>
        <taxon>Spiroplasma</taxon>
    </lineage>
</organism>
<dbReference type="PANTHER" id="PTHR33867">
    <property type="entry name" value="RIBOSOME MATURATION FACTOR RIMP"/>
    <property type="match status" value="1"/>
</dbReference>
<name>A0A0K2JFD5_SPIKU</name>
<dbReference type="RefSeq" id="WP_053390602.1">
    <property type="nucleotide sequence ID" value="NZ_CP010899.1"/>
</dbReference>
<comment type="function">
    <text evidence="3">Required for maturation of 30S ribosomal subunits.</text>
</comment>
<comment type="similarity">
    <text evidence="3">Belongs to the RimP family.</text>
</comment>
<keyword evidence="2 3" id="KW-0690">Ribosome biogenesis</keyword>
<evidence type="ECO:0000256" key="2">
    <source>
        <dbReference type="ARBA" id="ARBA00022517"/>
    </source>
</evidence>
<dbReference type="InterPro" id="IPR035956">
    <property type="entry name" value="RimP_N_sf"/>
</dbReference>
<keyword evidence="6" id="KW-1185">Reference proteome</keyword>
<dbReference type="SUPFAM" id="SSF75420">
    <property type="entry name" value="YhbC-like, N-terminal domain"/>
    <property type="match status" value="1"/>
</dbReference>
<dbReference type="CDD" id="cd01734">
    <property type="entry name" value="YlxS_C"/>
    <property type="match status" value="1"/>
</dbReference>
<protein>
    <recommendedName>
        <fullName evidence="3">Ribosome maturation factor RimP</fullName>
    </recommendedName>
</protein>
<dbReference type="GO" id="GO:0005829">
    <property type="term" value="C:cytosol"/>
    <property type="evidence" value="ECO:0007669"/>
    <property type="project" value="TreeGrafter"/>
</dbReference>
<dbReference type="HAMAP" id="MF_01077">
    <property type="entry name" value="RimP"/>
    <property type="match status" value="1"/>
</dbReference>
<accession>A0A0K2JFD5</accession>
<dbReference type="Proteomes" id="UP000062963">
    <property type="component" value="Chromosome"/>
</dbReference>
<dbReference type="GO" id="GO:0000028">
    <property type="term" value="P:ribosomal small subunit assembly"/>
    <property type="evidence" value="ECO:0007669"/>
    <property type="project" value="TreeGrafter"/>
</dbReference>
<evidence type="ECO:0000259" key="4">
    <source>
        <dbReference type="Pfam" id="PF02576"/>
    </source>
</evidence>
<evidence type="ECO:0000256" key="3">
    <source>
        <dbReference type="HAMAP-Rule" id="MF_01077"/>
    </source>
</evidence>
<dbReference type="KEGG" id="skn:SKUN_00368"/>
<dbReference type="SUPFAM" id="SSF74942">
    <property type="entry name" value="YhbC-like, C-terminal domain"/>
    <property type="match status" value="1"/>
</dbReference>
<dbReference type="Gene3D" id="3.30.300.70">
    <property type="entry name" value="RimP-like superfamily, N-terminal"/>
    <property type="match status" value="1"/>
</dbReference>
<dbReference type="PANTHER" id="PTHR33867:SF1">
    <property type="entry name" value="RIBOSOME MATURATION FACTOR RIMP"/>
    <property type="match status" value="1"/>
</dbReference>
<evidence type="ECO:0000313" key="6">
    <source>
        <dbReference type="Proteomes" id="UP000062963"/>
    </source>
</evidence>
<dbReference type="InterPro" id="IPR036847">
    <property type="entry name" value="RimP_C_sf"/>
</dbReference>
<gene>
    <name evidence="3 5" type="primary">rimP</name>
    <name evidence="5" type="ORF">SKUN_00368</name>
</gene>
<dbReference type="PATRIC" id="fig|273035.7.peg.435"/>